<feature type="region of interest" description="Disordered" evidence="1">
    <location>
        <begin position="1"/>
        <end position="24"/>
    </location>
</feature>
<keyword evidence="3" id="KW-1185">Reference proteome</keyword>
<accession>A0A6A5Q965</accession>
<feature type="region of interest" description="Disordered" evidence="1">
    <location>
        <begin position="99"/>
        <end position="125"/>
    </location>
</feature>
<evidence type="ECO:0000313" key="3">
    <source>
        <dbReference type="Proteomes" id="UP000800096"/>
    </source>
</evidence>
<dbReference type="OrthoDB" id="5220117at2759"/>
<feature type="compositionally biased region" description="Basic residues" evidence="1">
    <location>
        <begin position="13"/>
        <end position="24"/>
    </location>
</feature>
<protein>
    <submittedName>
        <fullName evidence="2">Uncharacterized protein</fullName>
    </submittedName>
</protein>
<gene>
    <name evidence="2" type="ORF">BDU57DRAFT_524711</name>
</gene>
<name>A0A6A5Q965_AMPQU</name>
<reference evidence="2" key="1">
    <citation type="journal article" date="2020" name="Stud. Mycol.">
        <title>101 Dothideomycetes genomes: a test case for predicting lifestyles and emergence of pathogens.</title>
        <authorList>
            <person name="Haridas S."/>
            <person name="Albert R."/>
            <person name="Binder M."/>
            <person name="Bloem J."/>
            <person name="Labutti K."/>
            <person name="Salamov A."/>
            <person name="Andreopoulos B."/>
            <person name="Baker S."/>
            <person name="Barry K."/>
            <person name="Bills G."/>
            <person name="Bluhm B."/>
            <person name="Cannon C."/>
            <person name="Castanera R."/>
            <person name="Culley D."/>
            <person name="Daum C."/>
            <person name="Ezra D."/>
            <person name="Gonzalez J."/>
            <person name="Henrissat B."/>
            <person name="Kuo A."/>
            <person name="Liang C."/>
            <person name="Lipzen A."/>
            <person name="Lutzoni F."/>
            <person name="Magnuson J."/>
            <person name="Mondo S."/>
            <person name="Nolan M."/>
            <person name="Ohm R."/>
            <person name="Pangilinan J."/>
            <person name="Park H.-J."/>
            <person name="Ramirez L."/>
            <person name="Alfaro M."/>
            <person name="Sun H."/>
            <person name="Tritt A."/>
            <person name="Yoshinaga Y."/>
            <person name="Zwiers L.-H."/>
            <person name="Turgeon B."/>
            <person name="Goodwin S."/>
            <person name="Spatafora J."/>
            <person name="Crous P."/>
            <person name="Grigoriev I."/>
        </authorList>
    </citation>
    <scope>NUCLEOTIDE SEQUENCE</scope>
    <source>
        <strain evidence="2">HMLAC05119</strain>
    </source>
</reference>
<feature type="compositionally biased region" description="Acidic residues" evidence="1">
    <location>
        <begin position="99"/>
        <end position="120"/>
    </location>
</feature>
<dbReference type="Proteomes" id="UP000800096">
    <property type="component" value="Unassembled WGS sequence"/>
</dbReference>
<proteinExistence type="predicted"/>
<evidence type="ECO:0000256" key="1">
    <source>
        <dbReference type="SAM" id="MobiDB-lite"/>
    </source>
</evidence>
<evidence type="ECO:0000313" key="2">
    <source>
        <dbReference type="EMBL" id="KAF1911256.1"/>
    </source>
</evidence>
<dbReference type="EMBL" id="ML979145">
    <property type="protein sequence ID" value="KAF1911256.1"/>
    <property type="molecule type" value="Genomic_DNA"/>
</dbReference>
<dbReference type="AlphaFoldDB" id="A0A6A5Q965"/>
<organism evidence="2 3">
    <name type="scientific">Ampelomyces quisqualis</name>
    <name type="common">Powdery mildew agent</name>
    <dbReference type="NCBI Taxonomy" id="50730"/>
    <lineage>
        <taxon>Eukaryota</taxon>
        <taxon>Fungi</taxon>
        <taxon>Dikarya</taxon>
        <taxon>Ascomycota</taxon>
        <taxon>Pezizomycotina</taxon>
        <taxon>Dothideomycetes</taxon>
        <taxon>Pleosporomycetidae</taxon>
        <taxon>Pleosporales</taxon>
        <taxon>Pleosporineae</taxon>
        <taxon>Phaeosphaeriaceae</taxon>
        <taxon>Ampelomyces</taxon>
    </lineage>
</organism>
<sequence>MSDDWQDAAFSSRHMHNNRGAKSKRATFDVKKTFGSYEVKCPAWQRLDNASSEQASSLELYRLTESKEGVVGVLILPGALRAAVVLSGSRQSLRTTIESIEEDDDDVGEEEEEEEEEYDEPSSPSQLRFETFKKNSFRSPKFWFRWSGSPMVDTTPSSPKTGKLAGSTVDIASGLGYIVFAGNDCQKFKGTINCVQFGWRDVALTGHKIAARSELDVPVAWGKGAIGGFPSLI</sequence>